<evidence type="ECO:0000259" key="1">
    <source>
        <dbReference type="Pfam" id="PF14222"/>
    </source>
</evidence>
<gene>
    <name evidence="2" type="ORF">GOODEAATRI_011338</name>
</gene>
<dbReference type="InterPro" id="IPR025614">
    <property type="entry name" value="Cell_morpho_N"/>
</dbReference>
<dbReference type="PANTHER" id="PTHR12295:SF9">
    <property type="entry name" value="PROTEIN FURRY HOMOLOG-LIKE"/>
    <property type="match status" value="1"/>
</dbReference>
<name>A0ABV0MIY5_9TELE</name>
<proteinExistence type="predicted"/>
<dbReference type="InterPro" id="IPR016024">
    <property type="entry name" value="ARM-type_fold"/>
</dbReference>
<dbReference type="InterPro" id="IPR039867">
    <property type="entry name" value="Furry/Tao3/Mor2"/>
</dbReference>
<organism evidence="2 3">
    <name type="scientific">Goodea atripinnis</name>
    <dbReference type="NCBI Taxonomy" id="208336"/>
    <lineage>
        <taxon>Eukaryota</taxon>
        <taxon>Metazoa</taxon>
        <taxon>Chordata</taxon>
        <taxon>Craniata</taxon>
        <taxon>Vertebrata</taxon>
        <taxon>Euteleostomi</taxon>
        <taxon>Actinopterygii</taxon>
        <taxon>Neopterygii</taxon>
        <taxon>Teleostei</taxon>
        <taxon>Neoteleostei</taxon>
        <taxon>Acanthomorphata</taxon>
        <taxon>Ovalentaria</taxon>
        <taxon>Atherinomorphae</taxon>
        <taxon>Cyprinodontiformes</taxon>
        <taxon>Goodeidae</taxon>
        <taxon>Goodea</taxon>
    </lineage>
</organism>
<dbReference type="Proteomes" id="UP001476798">
    <property type="component" value="Unassembled WGS sequence"/>
</dbReference>
<reference evidence="2 3" key="1">
    <citation type="submission" date="2021-06" db="EMBL/GenBank/DDBJ databases">
        <authorList>
            <person name="Palmer J.M."/>
        </authorList>
    </citation>
    <scope>NUCLEOTIDE SEQUENCE [LARGE SCALE GENOMIC DNA]</scope>
    <source>
        <strain evidence="2 3">GA_2019</strain>
        <tissue evidence="2">Muscle</tissue>
    </source>
</reference>
<evidence type="ECO:0000313" key="3">
    <source>
        <dbReference type="Proteomes" id="UP001476798"/>
    </source>
</evidence>
<dbReference type="EMBL" id="JAHRIO010000692">
    <property type="protein sequence ID" value="MEQ2158353.1"/>
    <property type="molecule type" value="Genomic_DNA"/>
</dbReference>
<protein>
    <recommendedName>
        <fullName evidence="1">Cell morphogenesis protein N-terminal domain-containing protein</fullName>
    </recommendedName>
</protein>
<evidence type="ECO:0000313" key="2">
    <source>
        <dbReference type="EMBL" id="MEQ2158353.1"/>
    </source>
</evidence>
<dbReference type="SUPFAM" id="SSF48371">
    <property type="entry name" value="ARM repeat"/>
    <property type="match status" value="1"/>
</dbReference>
<accession>A0ABV0MIY5</accession>
<feature type="domain" description="Cell morphogenesis protein N-terminal" evidence="1">
    <location>
        <begin position="2"/>
        <end position="174"/>
    </location>
</feature>
<comment type="caution">
    <text evidence="2">The sequence shown here is derived from an EMBL/GenBank/DDBJ whole genome shotgun (WGS) entry which is preliminary data.</text>
</comment>
<dbReference type="PANTHER" id="PTHR12295">
    <property type="entry name" value="FURRY-RELATED"/>
    <property type="match status" value="1"/>
</dbReference>
<keyword evidence="3" id="KW-1185">Reference proteome</keyword>
<dbReference type="Pfam" id="PF14222">
    <property type="entry name" value="MOR2-PAG1_N"/>
    <property type="match status" value="1"/>
</dbReference>
<sequence>MYYPQVRKALDNILRHLDKEVGRSMSMTSVQMSNKEPEDMITYVNALLRTVRFPLVLLCMTYLQELLINCAHRGERKPKIDLFRTCVAAIPRLIPDGMSRQELIELLAKLTIHMDEELRGLAFTTLQALMLDFPEWREDVLSGFVYFIVREVTDVHPTLLDNAVKMLLQLIIQWKQAVQSSNKNHDTQGSTSGRSLSLDRTPALGVLHVVEGLALVVLCSCRPATRKLAVNVLKELRALHTTLGIDKGDEELAIDVMDRLSASVLESFIHLTGADQTNLLYCPSGIELQTLAEWSSSPISHQFDVVSPSHIWVFAHVTQGQDPWVISFSSYLRQENLPKHCPTAINYAWMFAYTRLQLLSPQVDLKYVFL</sequence>